<evidence type="ECO:0000313" key="3">
    <source>
        <dbReference type="Proteomes" id="UP000431080"/>
    </source>
</evidence>
<evidence type="ECO:0000313" key="2">
    <source>
        <dbReference type="EMBL" id="MRG58783.1"/>
    </source>
</evidence>
<feature type="region of interest" description="Disordered" evidence="1">
    <location>
        <begin position="19"/>
        <end position="45"/>
    </location>
</feature>
<proteinExistence type="predicted"/>
<sequence>MGTNRRYPDHPDERRDAIALESAKRGSPMSLTTSEVRATGRRTEPPAPIPVIATVKYRVIYEEPRTVEAEAIAWTRGAVLIRYADPKAPGHHFVWVYANAVRRRN</sequence>
<keyword evidence="3" id="KW-1185">Reference proteome</keyword>
<protein>
    <submittedName>
        <fullName evidence="2">Uncharacterized protein</fullName>
    </submittedName>
</protein>
<accession>A0A6I2F9U9</accession>
<comment type="caution">
    <text evidence="2">The sequence shown here is derived from an EMBL/GenBank/DDBJ whole genome shotgun (WGS) entry which is preliminary data.</text>
</comment>
<dbReference type="EMBL" id="WJIF01000001">
    <property type="protein sequence ID" value="MRG58783.1"/>
    <property type="molecule type" value="Genomic_DNA"/>
</dbReference>
<reference evidence="2 3" key="1">
    <citation type="submission" date="2019-10" db="EMBL/GenBank/DDBJ databases">
        <authorList>
            <person name="Nie G."/>
            <person name="Ming H."/>
            <person name="Yi B."/>
        </authorList>
    </citation>
    <scope>NUCLEOTIDE SEQUENCE [LARGE SCALE GENOMIC DNA]</scope>
    <source>
        <strain evidence="2 3">CFH 90414</strain>
    </source>
</reference>
<dbReference type="RefSeq" id="WP_153683206.1">
    <property type="nucleotide sequence ID" value="NZ_WJIF01000001.1"/>
</dbReference>
<dbReference type="AlphaFoldDB" id="A0A6I2F9U9"/>
<name>A0A6I2F9U9_9MICO</name>
<organism evidence="2 3">
    <name type="scientific">Agromyces agglutinans</name>
    <dbReference type="NCBI Taxonomy" id="2662258"/>
    <lineage>
        <taxon>Bacteria</taxon>
        <taxon>Bacillati</taxon>
        <taxon>Actinomycetota</taxon>
        <taxon>Actinomycetes</taxon>
        <taxon>Micrococcales</taxon>
        <taxon>Microbacteriaceae</taxon>
        <taxon>Agromyces</taxon>
    </lineage>
</organism>
<gene>
    <name evidence="2" type="ORF">GE115_02685</name>
</gene>
<dbReference type="Proteomes" id="UP000431080">
    <property type="component" value="Unassembled WGS sequence"/>
</dbReference>
<evidence type="ECO:0000256" key="1">
    <source>
        <dbReference type="SAM" id="MobiDB-lite"/>
    </source>
</evidence>